<dbReference type="EMBL" id="OZ034819">
    <property type="protein sequence ID" value="CAL1393489.1"/>
    <property type="molecule type" value="Genomic_DNA"/>
</dbReference>
<dbReference type="InterPro" id="IPR011009">
    <property type="entry name" value="Kinase-like_dom_sf"/>
</dbReference>
<accession>A0AAV2F649</accession>
<protein>
    <recommendedName>
        <fullName evidence="3">Protein kinase domain-containing protein</fullName>
    </recommendedName>
</protein>
<keyword evidence="2" id="KW-1185">Reference proteome</keyword>
<reference evidence="1 2" key="1">
    <citation type="submission" date="2024-04" db="EMBL/GenBank/DDBJ databases">
        <authorList>
            <person name="Fracassetti M."/>
        </authorList>
    </citation>
    <scope>NUCLEOTIDE SEQUENCE [LARGE SCALE GENOMIC DNA]</scope>
</reference>
<dbReference type="SUPFAM" id="SSF56112">
    <property type="entry name" value="Protein kinase-like (PK-like)"/>
    <property type="match status" value="1"/>
</dbReference>
<evidence type="ECO:0008006" key="3">
    <source>
        <dbReference type="Google" id="ProtNLM"/>
    </source>
</evidence>
<dbReference type="Gene3D" id="3.30.200.20">
    <property type="entry name" value="Phosphorylase Kinase, domain 1"/>
    <property type="match status" value="1"/>
</dbReference>
<dbReference type="PANTHER" id="PTHR46146">
    <property type="entry name" value="SERINE/THREONINE-PROTEIN KINASE-LIKE PROTEIN CCR4"/>
    <property type="match status" value="1"/>
</dbReference>
<dbReference type="AlphaFoldDB" id="A0AAV2F649"/>
<sequence>MAEDRTIKQLRRRNHHHHLQIVNHPAAELESNEMSAEQDLIQTRRAQEFTLSDLAAATDEFASENKIGAGSYDIVYRGKLADGKEVAIHLIRQP</sequence>
<evidence type="ECO:0000313" key="2">
    <source>
        <dbReference type="Proteomes" id="UP001497516"/>
    </source>
</evidence>
<gene>
    <name evidence="1" type="ORF">LTRI10_LOCUS34063</name>
</gene>
<name>A0AAV2F649_9ROSI</name>
<evidence type="ECO:0000313" key="1">
    <source>
        <dbReference type="EMBL" id="CAL1393489.1"/>
    </source>
</evidence>
<dbReference type="Proteomes" id="UP001497516">
    <property type="component" value="Chromosome 6"/>
</dbReference>
<dbReference type="PANTHER" id="PTHR46146:SF3">
    <property type="entry name" value="SERINE_THREONINE-PROTEIN KINASE-LIKE PROTEIN CCR3-RELATED"/>
    <property type="match status" value="1"/>
</dbReference>
<proteinExistence type="predicted"/>
<organism evidence="1 2">
    <name type="scientific">Linum trigynum</name>
    <dbReference type="NCBI Taxonomy" id="586398"/>
    <lineage>
        <taxon>Eukaryota</taxon>
        <taxon>Viridiplantae</taxon>
        <taxon>Streptophyta</taxon>
        <taxon>Embryophyta</taxon>
        <taxon>Tracheophyta</taxon>
        <taxon>Spermatophyta</taxon>
        <taxon>Magnoliopsida</taxon>
        <taxon>eudicotyledons</taxon>
        <taxon>Gunneridae</taxon>
        <taxon>Pentapetalae</taxon>
        <taxon>rosids</taxon>
        <taxon>fabids</taxon>
        <taxon>Malpighiales</taxon>
        <taxon>Linaceae</taxon>
        <taxon>Linum</taxon>
    </lineage>
</organism>